<dbReference type="SMART" id="SM01117">
    <property type="entry name" value="Cyt-b5"/>
    <property type="match status" value="1"/>
</dbReference>
<dbReference type="AlphaFoldDB" id="C1BMH4"/>
<dbReference type="GO" id="GO:0005783">
    <property type="term" value="C:endoplasmic reticulum"/>
    <property type="evidence" value="ECO:0007669"/>
    <property type="project" value="TreeGrafter"/>
</dbReference>
<organism evidence="5">
    <name type="scientific">Caligus rogercresseyi</name>
    <name type="common">Sea louse</name>
    <dbReference type="NCBI Taxonomy" id="217165"/>
    <lineage>
        <taxon>Eukaryota</taxon>
        <taxon>Metazoa</taxon>
        <taxon>Ecdysozoa</taxon>
        <taxon>Arthropoda</taxon>
        <taxon>Crustacea</taxon>
        <taxon>Multicrustacea</taxon>
        <taxon>Hexanauplia</taxon>
        <taxon>Copepoda</taxon>
        <taxon>Siphonostomatoida</taxon>
        <taxon>Caligidae</taxon>
        <taxon>Caligus</taxon>
    </lineage>
</organism>
<dbReference type="SMR" id="C1BMH4"/>
<dbReference type="InterPro" id="IPR050577">
    <property type="entry name" value="MAPR/NEUFC/NENF-like"/>
</dbReference>
<dbReference type="InterPro" id="IPR001199">
    <property type="entry name" value="Cyt_B5-like_heme/steroid-bd"/>
</dbReference>
<dbReference type="PANTHER" id="PTHR10281:SF106">
    <property type="entry name" value="IP06960P-RELATED"/>
    <property type="match status" value="1"/>
</dbReference>
<dbReference type="FunFam" id="3.10.120.10:FF:000003">
    <property type="entry name" value="membrane-associated progesterone receptor component 1"/>
    <property type="match status" value="1"/>
</dbReference>
<feature type="region of interest" description="Disordered" evidence="2">
    <location>
        <begin position="170"/>
        <end position="197"/>
    </location>
</feature>
<evidence type="ECO:0000256" key="2">
    <source>
        <dbReference type="SAM" id="MobiDB-lite"/>
    </source>
</evidence>
<feature type="domain" description="Cytochrome b5 heme-binding" evidence="4">
    <location>
        <begin position="69"/>
        <end position="166"/>
    </location>
</feature>
<feature type="compositionally biased region" description="Acidic residues" evidence="2">
    <location>
        <begin position="176"/>
        <end position="189"/>
    </location>
</feature>
<name>C1BMH4_CALRO</name>
<proteinExistence type="evidence at transcript level"/>
<keyword evidence="3" id="KW-0812">Transmembrane</keyword>
<dbReference type="EMBL" id="BT076418">
    <property type="protein sequence ID" value="ACO10842.1"/>
    <property type="molecule type" value="mRNA"/>
</dbReference>
<dbReference type="GO" id="GO:0016020">
    <property type="term" value="C:membrane"/>
    <property type="evidence" value="ECO:0007669"/>
    <property type="project" value="TreeGrafter"/>
</dbReference>
<dbReference type="Gene3D" id="3.10.120.10">
    <property type="entry name" value="Cytochrome b5-like heme/steroid binding domain"/>
    <property type="match status" value="1"/>
</dbReference>
<dbReference type="InterPro" id="IPR036400">
    <property type="entry name" value="Cyt_B5-like_heme/steroid_sf"/>
</dbReference>
<evidence type="ECO:0000256" key="3">
    <source>
        <dbReference type="SAM" id="Phobius"/>
    </source>
</evidence>
<keyword evidence="3" id="KW-0472">Membrane</keyword>
<gene>
    <name evidence="5" type="primary">PGRC1</name>
</gene>
<dbReference type="PANTHER" id="PTHR10281">
    <property type="entry name" value="MEMBRANE-ASSOCIATED PROGESTERONE RECEPTOR COMPONENT-RELATED"/>
    <property type="match status" value="1"/>
</dbReference>
<keyword evidence="5" id="KW-0675">Receptor</keyword>
<dbReference type="EMBL" id="BT076656">
    <property type="protein sequence ID" value="ACO11080.1"/>
    <property type="molecule type" value="mRNA"/>
</dbReference>
<comment type="similarity">
    <text evidence="1">Belongs to the cytochrome b5 family. MAPR subfamily.</text>
</comment>
<dbReference type="EMBL" id="BT075803">
    <property type="protein sequence ID" value="ACO10227.1"/>
    <property type="molecule type" value="mRNA"/>
</dbReference>
<accession>C1BMH4</accession>
<dbReference type="Pfam" id="PF00173">
    <property type="entry name" value="Cyt-b5"/>
    <property type="match status" value="1"/>
</dbReference>
<keyword evidence="3" id="KW-1133">Transmembrane helix</keyword>
<feature type="transmembrane region" description="Helical" evidence="3">
    <location>
        <begin position="20"/>
        <end position="40"/>
    </location>
</feature>
<dbReference type="SUPFAM" id="SSF55856">
    <property type="entry name" value="Cytochrome b5-like heme/steroid binding domain"/>
    <property type="match status" value="1"/>
</dbReference>
<reference evidence="5" key="1">
    <citation type="submission" date="2009-03" db="EMBL/GenBank/DDBJ databases">
        <title>Caligus rogercresseyi ESTs and full-length cDNAs.</title>
        <authorList>
            <person name="Yasuike M."/>
            <person name="von Schalburg K."/>
            <person name="Cooper G."/>
            <person name="Leong J."/>
            <person name="Jones S.R.M."/>
            <person name="Koop B.F."/>
        </authorList>
    </citation>
    <scope>NUCLEOTIDE SEQUENCE</scope>
    <source>
        <tissue evidence="5">Whole tissue</tissue>
    </source>
</reference>
<evidence type="ECO:0000313" key="5">
    <source>
        <dbReference type="EMBL" id="ACO10227.1"/>
    </source>
</evidence>
<protein>
    <submittedName>
        <fullName evidence="5">Membrane-associated progesterone receptor component 1</fullName>
    </submittedName>
</protein>
<evidence type="ECO:0000256" key="1">
    <source>
        <dbReference type="ARBA" id="ARBA00038357"/>
    </source>
</evidence>
<evidence type="ECO:0000259" key="4">
    <source>
        <dbReference type="SMART" id="SM01117"/>
    </source>
</evidence>
<sequence length="197" mass="22136">MGSEDGVHQDSADMSMSNWILLQLTDPVKVGILLVILWLFKKIFKRDLSPMHPMSSNAPSLPPLKKQDFTVEQLKKYDGNGEDGRILIAVNRRVYDVTSGSNFYGKDGPYGNLAGHDASRALAKFQVDNVSNDFDDLSDLGQEDMDQIREWDTQFSEKYLYVGKLLKPGEEATSYSDEDDDDEFDDEQGGEAAKKQN</sequence>